<dbReference type="AlphaFoldDB" id="A0A2K1P3Z1"/>
<protein>
    <recommendedName>
        <fullName evidence="1">Anti-sigma-28 factor FlgM C-terminal domain-containing protein</fullName>
    </recommendedName>
</protein>
<dbReference type="Proteomes" id="UP000236199">
    <property type="component" value="Unassembled WGS sequence"/>
</dbReference>
<dbReference type="RefSeq" id="WP_103079476.1">
    <property type="nucleotide sequence ID" value="NZ_AZRM01000063.1"/>
</dbReference>
<accession>A0A2K1P3Z1</accession>
<evidence type="ECO:0000313" key="3">
    <source>
        <dbReference type="Proteomes" id="UP000236199"/>
    </source>
</evidence>
<feature type="domain" description="Anti-sigma-28 factor FlgM C-terminal" evidence="1">
    <location>
        <begin position="42"/>
        <end position="88"/>
    </location>
</feature>
<dbReference type="EMBL" id="AZRM01000063">
    <property type="protein sequence ID" value="PNR97494.1"/>
    <property type="molecule type" value="Genomic_DNA"/>
</dbReference>
<evidence type="ECO:0000313" key="2">
    <source>
        <dbReference type="EMBL" id="PNR97494.1"/>
    </source>
</evidence>
<dbReference type="Pfam" id="PF04316">
    <property type="entry name" value="FlgM"/>
    <property type="match status" value="1"/>
</dbReference>
<sequence length="89" mass="10287">MDINNINPADGNNLDKINQEKLDKDFFKKQVKSKNLESANRITGESKKYIEISNKIPEIRQELVSKLKESIENGSYNVNVDQIVNKMFE</sequence>
<dbReference type="InterPro" id="IPR035890">
    <property type="entry name" value="Anti-sigma-28_factor_FlgM_sf"/>
</dbReference>
<dbReference type="OrthoDB" id="46941at2"/>
<keyword evidence="3" id="KW-1185">Reference proteome</keyword>
<dbReference type="InterPro" id="IPR031316">
    <property type="entry name" value="FlgM_C"/>
</dbReference>
<proteinExistence type="predicted"/>
<dbReference type="SUPFAM" id="SSF101498">
    <property type="entry name" value="Anti-sigma factor FlgM"/>
    <property type="match status" value="1"/>
</dbReference>
<gene>
    <name evidence="2" type="ORF">X928_09600</name>
</gene>
<evidence type="ECO:0000259" key="1">
    <source>
        <dbReference type="Pfam" id="PF04316"/>
    </source>
</evidence>
<comment type="caution">
    <text evidence="2">The sequence shown here is derived from an EMBL/GenBank/DDBJ whole genome shotgun (WGS) entry which is preliminary data.</text>
</comment>
<name>A0A2K1P3Z1_9BACT</name>
<reference evidence="2 3" key="1">
    <citation type="submission" date="2013-12" db="EMBL/GenBank/DDBJ databases">
        <title>Comparative genomics of Petrotoga isolates.</title>
        <authorList>
            <person name="Nesbo C.L."/>
            <person name="Charchuk R."/>
            <person name="Chow K."/>
        </authorList>
    </citation>
    <scope>NUCLEOTIDE SEQUENCE [LARGE SCALE GENOMIC DNA]</scope>
    <source>
        <strain evidence="2 3">DSM 10691</strain>
    </source>
</reference>
<organism evidence="2 3">
    <name type="scientific">Petrotoga miotherma DSM 10691</name>
    <dbReference type="NCBI Taxonomy" id="1434326"/>
    <lineage>
        <taxon>Bacteria</taxon>
        <taxon>Thermotogati</taxon>
        <taxon>Thermotogota</taxon>
        <taxon>Thermotogae</taxon>
        <taxon>Petrotogales</taxon>
        <taxon>Petrotogaceae</taxon>
        <taxon>Petrotoga</taxon>
    </lineage>
</organism>